<evidence type="ECO:0000259" key="2">
    <source>
        <dbReference type="Pfam" id="PF05699"/>
    </source>
</evidence>
<proteinExistence type="predicted"/>
<feature type="domain" description="HAT C-terminal dimerisation" evidence="2">
    <location>
        <begin position="34"/>
        <end position="69"/>
    </location>
</feature>
<dbReference type="Proteomes" id="UP000681967">
    <property type="component" value="Unassembled WGS sequence"/>
</dbReference>
<accession>A0A819LAU5</accession>
<gene>
    <name evidence="3" type="ORF">BYL167_LOCUS834</name>
    <name evidence="4" type="ORF">UXM345_LOCUS13764</name>
</gene>
<dbReference type="EMBL" id="CAJOBH010000105">
    <property type="protein sequence ID" value="CAF3760488.1"/>
    <property type="molecule type" value="Genomic_DNA"/>
</dbReference>
<evidence type="ECO:0000313" key="4">
    <source>
        <dbReference type="EMBL" id="CAF3958433.1"/>
    </source>
</evidence>
<feature type="region of interest" description="Disordered" evidence="1">
    <location>
        <begin position="87"/>
        <end position="106"/>
    </location>
</feature>
<reference evidence="4" key="1">
    <citation type="submission" date="2021-02" db="EMBL/GenBank/DDBJ databases">
        <authorList>
            <person name="Nowell W R."/>
        </authorList>
    </citation>
    <scope>NUCLEOTIDE SEQUENCE</scope>
</reference>
<dbReference type="InterPro" id="IPR008906">
    <property type="entry name" value="HATC_C_dom"/>
</dbReference>
<protein>
    <recommendedName>
        <fullName evidence="2">HAT C-terminal dimerisation domain-containing protein</fullName>
    </recommendedName>
</protein>
<evidence type="ECO:0000256" key="1">
    <source>
        <dbReference type="SAM" id="MobiDB-lite"/>
    </source>
</evidence>
<dbReference type="Proteomes" id="UP000663842">
    <property type="component" value="Unassembled WGS sequence"/>
</dbReference>
<feature type="compositionally biased region" description="Acidic residues" evidence="1">
    <location>
        <begin position="87"/>
        <end position="100"/>
    </location>
</feature>
<dbReference type="Pfam" id="PF05699">
    <property type="entry name" value="Dimer_Tnp_hAT"/>
    <property type="match status" value="1"/>
</dbReference>
<name>A0A819LAU5_9BILA</name>
<dbReference type="GO" id="GO:0046983">
    <property type="term" value="F:protein dimerization activity"/>
    <property type="evidence" value="ECO:0007669"/>
    <property type="project" value="InterPro"/>
</dbReference>
<dbReference type="AlphaFoldDB" id="A0A819LAU5"/>
<organism evidence="4 5">
    <name type="scientific">Rotaria magnacalcarata</name>
    <dbReference type="NCBI Taxonomy" id="392030"/>
    <lineage>
        <taxon>Eukaryota</taxon>
        <taxon>Metazoa</taxon>
        <taxon>Spiralia</taxon>
        <taxon>Gnathifera</taxon>
        <taxon>Rotifera</taxon>
        <taxon>Eurotatoria</taxon>
        <taxon>Bdelloidea</taxon>
        <taxon>Philodinida</taxon>
        <taxon>Philodinidae</taxon>
        <taxon>Rotaria</taxon>
    </lineage>
</organism>
<evidence type="ECO:0000313" key="3">
    <source>
        <dbReference type="EMBL" id="CAF3760488.1"/>
    </source>
</evidence>
<sequence>MTTPVIYNKQQLSKMIENKNPTVSFTRPKHAKTTNTAAERLFSASGHTITDTRTRLSAEKVHKLMFIKKEPINIKKGEKRSIDNDYDNDGDIIFTDDDDPTSYCYE</sequence>
<dbReference type="InterPro" id="IPR012337">
    <property type="entry name" value="RNaseH-like_sf"/>
</dbReference>
<comment type="caution">
    <text evidence="4">The sequence shown here is derived from an EMBL/GenBank/DDBJ whole genome shotgun (WGS) entry which is preliminary data.</text>
</comment>
<dbReference type="SUPFAM" id="SSF53098">
    <property type="entry name" value="Ribonuclease H-like"/>
    <property type="match status" value="1"/>
</dbReference>
<evidence type="ECO:0000313" key="5">
    <source>
        <dbReference type="Proteomes" id="UP000663842"/>
    </source>
</evidence>
<dbReference type="EMBL" id="CAJOBF010001511">
    <property type="protein sequence ID" value="CAF3958433.1"/>
    <property type="molecule type" value="Genomic_DNA"/>
</dbReference>